<accession>A0ABK9NFW9</accession>
<sequence>MDYCPYSNARWHCRNPRRSATGDDVALNVCLENSDDIMPADYNVANVRESIGIIASGVEKVSRKYPKYVSTGGPDWKSQGSLSQIISCTKGNLRCPTWPLLGQISLTAEKHDHFWSAETLSDPEAYMDVIYMLGEIDETSLNEPKCVSYRSQKTACSEISLDYVSVMRNLLSYSLVVRTSGAQPEDSGSNPGAVDHELYILLSIAFSRQIMRR</sequence>
<dbReference type="Proteomes" id="UP000092444">
    <property type="component" value="Unassembled WGS sequence"/>
</dbReference>
<evidence type="ECO:0000313" key="2">
    <source>
        <dbReference type="Proteomes" id="UP000092444"/>
    </source>
</evidence>
<reference evidence="1" key="1">
    <citation type="submission" date="2025-05" db="UniProtKB">
        <authorList>
            <consortium name="EnsemblMetazoa"/>
        </authorList>
    </citation>
    <scope>IDENTIFICATION</scope>
    <source>
        <strain evidence="1">Yale</strain>
    </source>
</reference>
<evidence type="ECO:0000313" key="1">
    <source>
        <dbReference type="EnsemblMetazoa" id="GMOY014103.P1254"/>
    </source>
</evidence>
<proteinExistence type="predicted"/>
<protein>
    <submittedName>
        <fullName evidence="1">Uncharacterized protein</fullName>
    </submittedName>
</protein>
<name>A0ABK9NFW9_GLOMM</name>
<dbReference type="EnsemblMetazoa" id="GMOY014103.R1254">
    <property type="protein sequence ID" value="GMOY014103.P1254"/>
    <property type="gene ID" value="GMOY014103"/>
</dbReference>
<keyword evidence="2" id="KW-1185">Reference proteome</keyword>
<dbReference type="EMBL" id="CCAG010009419">
    <property type="status" value="NOT_ANNOTATED_CDS"/>
    <property type="molecule type" value="Genomic_DNA"/>
</dbReference>
<organism evidence="1 2">
    <name type="scientific">Glossina morsitans morsitans</name>
    <name type="common">Savannah tsetse fly</name>
    <dbReference type="NCBI Taxonomy" id="37546"/>
    <lineage>
        <taxon>Eukaryota</taxon>
        <taxon>Metazoa</taxon>
        <taxon>Ecdysozoa</taxon>
        <taxon>Arthropoda</taxon>
        <taxon>Hexapoda</taxon>
        <taxon>Insecta</taxon>
        <taxon>Pterygota</taxon>
        <taxon>Neoptera</taxon>
        <taxon>Endopterygota</taxon>
        <taxon>Diptera</taxon>
        <taxon>Brachycera</taxon>
        <taxon>Muscomorpha</taxon>
        <taxon>Hippoboscoidea</taxon>
        <taxon>Glossinidae</taxon>
        <taxon>Glossina</taxon>
    </lineage>
</organism>